<dbReference type="RefSeq" id="XP_018187989.1">
    <property type="nucleotide sequence ID" value="XM_018331141.1"/>
</dbReference>
<reference evidence="2 3" key="1">
    <citation type="journal article" date="2016" name="Fungal Biol.">
        <title>The genome of Xylona heveae provides a window into fungal endophytism.</title>
        <authorList>
            <person name="Gazis R."/>
            <person name="Kuo A."/>
            <person name="Riley R."/>
            <person name="LaButti K."/>
            <person name="Lipzen A."/>
            <person name="Lin J."/>
            <person name="Amirebrahimi M."/>
            <person name="Hesse C.N."/>
            <person name="Spatafora J.W."/>
            <person name="Henrissat B."/>
            <person name="Hainaut M."/>
            <person name="Grigoriev I.V."/>
            <person name="Hibbett D.S."/>
        </authorList>
    </citation>
    <scope>NUCLEOTIDE SEQUENCE [LARGE SCALE GENOMIC DNA]</scope>
    <source>
        <strain evidence="2 3">TC161</strain>
    </source>
</reference>
<proteinExistence type="predicted"/>
<feature type="region of interest" description="Disordered" evidence="1">
    <location>
        <begin position="213"/>
        <end position="232"/>
    </location>
</feature>
<dbReference type="OMA" id="QILNMPF"/>
<evidence type="ECO:0000313" key="3">
    <source>
        <dbReference type="Proteomes" id="UP000076632"/>
    </source>
</evidence>
<dbReference type="GeneID" id="28896278"/>
<dbReference type="Proteomes" id="UP000076632">
    <property type="component" value="Unassembled WGS sequence"/>
</dbReference>
<dbReference type="EMBL" id="KV407459">
    <property type="protein sequence ID" value="KZF22434.1"/>
    <property type="molecule type" value="Genomic_DNA"/>
</dbReference>
<keyword evidence="3" id="KW-1185">Reference proteome</keyword>
<feature type="compositionally biased region" description="Low complexity" evidence="1">
    <location>
        <begin position="390"/>
        <end position="409"/>
    </location>
</feature>
<name>A0A165GPF9_XYLHT</name>
<feature type="compositionally biased region" description="Basic and acidic residues" evidence="1">
    <location>
        <begin position="504"/>
        <end position="522"/>
    </location>
</feature>
<feature type="region of interest" description="Disordered" evidence="1">
    <location>
        <begin position="1"/>
        <end position="196"/>
    </location>
</feature>
<feature type="compositionally biased region" description="Polar residues" evidence="1">
    <location>
        <begin position="328"/>
        <end position="364"/>
    </location>
</feature>
<feature type="compositionally biased region" description="Basic and acidic residues" evidence="1">
    <location>
        <begin position="28"/>
        <end position="39"/>
    </location>
</feature>
<evidence type="ECO:0000313" key="2">
    <source>
        <dbReference type="EMBL" id="KZF22434.1"/>
    </source>
</evidence>
<dbReference type="AlphaFoldDB" id="A0A165GPF9"/>
<evidence type="ECO:0000256" key="1">
    <source>
        <dbReference type="SAM" id="MobiDB-lite"/>
    </source>
</evidence>
<feature type="region of interest" description="Disordered" evidence="1">
    <location>
        <begin position="501"/>
        <end position="594"/>
    </location>
</feature>
<feature type="compositionally biased region" description="Basic and acidic residues" evidence="1">
    <location>
        <begin position="128"/>
        <end position="137"/>
    </location>
</feature>
<accession>A0A165GPF9</accession>
<dbReference type="InParanoid" id="A0A165GPF9"/>
<organism evidence="2 3">
    <name type="scientific">Xylona heveae (strain CBS 132557 / TC161)</name>
    <dbReference type="NCBI Taxonomy" id="1328760"/>
    <lineage>
        <taxon>Eukaryota</taxon>
        <taxon>Fungi</taxon>
        <taxon>Dikarya</taxon>
        <taxon>Ascomycota</taxon>
        <taxon>Pezizomycotina</taxon>
        <taxon>Xylonomycetes</taxon>
        <taxon>Xylonales</taxon>
        <taxon>Xylonaceae</taxon>
        <taxon>Xylona</taxon>
    </lineage>
</organism>
<sequence>MPPVRPKLSITLPRNFTFHYTEGQPPKTPERTLESEEPRQPSPPRYRIRRRPRANLSISSYEPFSLPTKPQDVPIPTIETSEPALSHPYSGNVSPEPEPQEGYLAPVPPRRHMSTPRTPLAQIQTGFDDVHASKDRVFWGQKAEPSPGESISRPSSACSGLSDSSESSLTSSASLPSTGGSCTSPESDIPDPFGLRSARKGKSRIIHASAADATSDDVFQTSHERSKKRKHSHWTAEMDSHLWATYLLYLQDPTMTPFKMLPGCTPPLGVCHRVAREAKQSWRTSKYAAAAAIATPVSPMGFSLDGNGKQVLRDVHDDNDDEVHAITPSDSPDTIKPSRSGSNTPTGASQTNRKPISKWPSSESATRKRLRELCKRKPTLSTHYQRLLHSRSPSPFHQSRSQSRSSRFSTPFGGFEERPAFGTRDMNMSLSTSTSTMMQPGNPLLQFAQEDNDRSFPEAEDNGWFQRAPISATLPVKQRQALSLGLGIGGLNGSNTFPRLGSPFHDKYHKREPLRTYHDDYVRPSPPRTESAPQTDSETATTNSYWSQSQEARSPMTPQLQEPLSYPSLTRRRARRQLEREREMSPKESDDHHDFVDELFGAPAEISHRRVRSRGFSLGDVGSAGRHYSLATPPPLYDRLDDAAFGYSASFDSTPALHSHRDRIQRLGSPFGGYQKPVLSSSTTLPDLATYHVPQTPSIQQRLDDYRDESVLRRKDRLL</sequence>
<feature type="compositionally biased region" description="Polar residues" evidence="1">
    <location>
        <begin position="115"/>
        <end position="125"/>
    </location>
</feature>
<dbReference type="OrthoDB" id="419770at2759"/>
<feature type="region of interest" description="Disordered" evidence="1">
    <location>
        <begin position="309"/>
        <end position="368"/>
    </location>
</feature>
<gene>
    <name evidence="2" type="ORF">L228DRAFT_239400</name>
</gene>
<dbReference type="STRING" id="1328760.A0A165GPF9"/>
<feature type="region of interest" description="Disordered" evidence="1">
    <location>
        <begin position="381"/>
        <end position="422"/>
    </location>
</feature>
<feature type="compositionally biased region" description="Basic and acidic residues" evidence="1">
    <location>
        <begin position="576"/>
        <end position="594"/>
    </location>
</feature>
<feature type="compositionally biased region" description="Polar residues" evidence="1">
    <location>
        <begin position="531"/>
        <end position="562"/>
    </location>
</feature>
<protein>
    <submittedName>
        <fullName evidence="2">Uncharacterized protein</fullName>
    </submittedName>
</protein>
<feature type="compositionally biased region" description="Low complexity" evidence="1">
    <location>
        <begin position="154"/>
        <end position="182"/>
    </location>
</feature>